<accession>A0A4C1UDX6</accession>
<comment type="caution">
    <text evidence="1">The sequence shown here is derived from an EMBL/GenBank/DDBJ whole genome shotgun (WGS) entry which is preliminary data.</text>
</comment>
<evidence type="ECO:0000313" key="2">
    <source>
        <dbReference type="Proteomes" id="UP000299102"/>
    </source>
</evidence>
<proteinExistence type="predicted"/>
<gene>
    <name evidence="1" type="ORF">EVAR_27359_1</name>
</gene>
<sequence length="124" mass="13909">MAWYAVGRSFAYRASTTSSFQSRNWSKKVAMSSMNIAYKHGNRQLLCVRSLLSVERLLDVEKDSNGAAPPVVLGGHVVQNTRQLERCRMSASKSKLILSMCQALQHDALKQLVDVRQQLNRTLA</sequence>
<reference evidence="1 2" key="1">
    <citation type="journal article" date="2019" name="Commun. Biol.">
        <title>The bagworm genome reveals a unique fibroin gene that provides high tensile strength.</title>
        <authorList>
            <person name="Kono N."/>
            <person name="Nakamura H."/>
            <person name="Ohtoshi R."/>
            <person name="Tomita M."/>
            <person name="Numata K."/>
            <person name="Arakawa K."/>
        </authorList>
    </citation>
    <scope>NUCLEOTIDE SEQUENCE [LARGE SCALE GENOMIC DNA]</scope>
</reference>
<organism evidence="1 2">
    <name type="scientific">Eumeta variegata</name>
    <name type="common">Bagworm moth</name>
    <name type="synonym">Eumeta japonica</name>
    <dbReference type="NCBI Taxonomy" id="151549"/>
    <lineage>
        <taxon>Eukaryota</taxon>
        <taxon>Metazoa</taxon>
        <taxon>Ecdysozoa</taxon>
        <taxon>Arthropoda</taxon>
        <taxon>Hexapoda</taxon>
        <taxon>Insecta</taxon>
        <taxon>Pterygota</taxon>
        <taxon>Neoptera</taxon>
        <taxon>Endopterygota</taxon>
        <taxon>Lepidoptera</taxon>
        <taxon>Glossata</taxon>
        <taxon>Ditrysia</taxon>
        <taxon>Tineoidea</taxon>
        <taxon>Psychidae</taxon>
        <taxon>Oiketicinae</taxon>
        <taxon>Eumeta</taxon>
    </lineage>
</organism>
<evidence type="ECO:0000313" key="1">
    <source>
        <dbReference type="EMBL" id="GBP24134.1"/>
    </source>
</evidence>
<keyword evidence="2" id="KW-1185">Reference proteome</keyword>
<dbReference type="EMBL" id="BGZK01000157">
    <property type="protein sequence ID" value="GBP24134.1"/>
    <property type="molecule type" value="Genomic_DNA"/>
</dbReference>
<dbReference type="OrthoDB" id="10591527at2759"/>
<name>A0A4C1UDX6_EUMVA</name>
<dbReference type="Proteomes" id="UP000299102">
    <property type="component" value="Unassembled WGS sequence"/>
</dbReference>
<dbReference type="AlphaFoldDB" id="A0A4C1UDX6"/>
<protein>
    <submittedName>
        <fullName evidence="1">Uncharacterized protein</fullName>
    </submittedName>
</protein>